<dbReference type="Pfam" id="PF12040">
    <property type="entry name" value="DUF3526"/>
    <property type="match status" value="1"/>
</dbReference>
<keyword evidence="3" id="KW-1185">Reference proteome</keyword>
<dbReference type="AlphaFoldDB" id="A0AAE9Z941"/>
<name>A0AAE9Z941_9GAMM</name>
<dbReference type="PANTHER" id="PTHR43471">
    <property type="entry name" value="ABC TRANSPORTER PERMEASE"/>
    <property type="match status" value="1"/>
</dbReference>
<feature type="transmembrane region" description="Helical" evidence="1">
    <location>
        <begin position="18"/>
        <end position="38"/>
    </location>
</feature>
<feature type="transmembrane region" description="Helical" evidence="1">
    <location>
        <begin position="148"/>
        <end position="169"/>
    </location>
</feature>
<dbReference type="Proteomes" id="UP000032352">
    <property type="component" value="Chromosome pTvir"/>
</dbReference>
<gene>
    <name evidence="2" type="ORF">SG34_030155</name>
</gene>
<protein>
    <submittedName>
        <fullName evidence="2">ABC transporter permease subunit</fullName>
    </submittedName>
</protein>
<feature type="transmembrane region" description="Helical" evidence="1">
    <location>
        <begin position="454"/>
        <end position="473"/>
    </location>
</feature>
<organism evidence="2 3">
    <name type="scientific">Thalassomonas viridans</name>
    <dbReference type="NCBI Taxonomy" id="137584"/>
    <lineage>
        <taxon>Bacteria</taxon>
        <taxon>Pseudomonadati</taxon>
        <taxon>Pseudomonadota</taxon>
        <taxon>Gammaproteobacteria</taxon>
        <taxon>Alteromonadales</taxon>
        <taxon>Colwelliaceae</taxon>
        <taxon>Thalassomonas</taxon>
    </lineage>
</organism>
<feature type="transmembrane region" description="Helical" evidence="1">
    <location>
        <begin position="255"/>
        <end position="276"/>
    </location>
</feature>
<dbReference type="InterPro" id="IPR021913">
    <property type="entry name" value="DUF3526"/>
</dbReference>
<evidence type="ECO:0000313" key="3">
    <source>
        <dbReference type="Proteomes" id="UP000032352"/>
    </source>
</evidence>
<reference evidence="2 3" key="2">
    <citation type="journal article" date="2022" name="Mar. Drugs">
        <title>Bioassay-Guided Fractionation Leads to the Detection of Cholic Acid Generated by the Rare Thalassomonas sp.</title>
        <authorList>
            <person name="Pheiffer F."/>
            <person name="Schneider Y.K."/>
            <person name="Hansen E.H."/>
            <person name="Andersen J.H."/>
            <person name="Isaksson J."/>
            <person name="Busche T."/>
            <person name="R C."/>
            <person name="Kalinowski J."/>
            <person name="Zyl L.V."/>
            <person name="Trindade M."/>
        </authorList>
    </citation>
    <scope>NUCLEOTIDE SEQUENCE [LARGE SCALE GENOMIC DNA]</scope>
    <source>
        <strain evidence="2 3">XOM25</strain>
    </source>
</reference>
<dbReference type="RefSeq" id="WP_044837098.1">
    <property type="nucleotide sequence ID" value="NZ_CP059734.1"/>
</dbReference>
<keyword evidence="1" id="KW-0472">Membrane</keyword>
<dbReference type="KEGG" id="tvd:SG34_030155"/>
<accession>A0AAE9Z941</accession>
<sequence>MNQLICLNEIKNLKRERLLWLVLAVTVCFSVLALYNGARWAEVQSQVVAAAQQEQQQAISSARQGLAKRQALTKPVNWWDDVYDLRGQAFYLMVNYAVKPPLPSAAMAVGQSDVQPYFFRMLVSEKQAFINHYDFAHPLGLLLGKFDLAFFIIYILPVLLISMSYNALAGEKQTGQLRLLMLQGLSPMRLIFNQLCIRTSVVSLPLLLVCITGFFILSDNIGLLSVSVFTVLVLAYSLFWLALCAFVISYGKTPAYNAAVLIVTWLSLIIILPAVLNTLILTSDPAPSRIEYVDTLRDKSDEVDKSSSKALAQFFQDHPELAKPVDDAKPVDYATKKIAKITAIEAAMQPYDDAFQSVLAAQQDRAELLKMISPASLLQGALFDLSGNGLKRHQEFIDQVLAHHHALRAFYQQRIAEANSRDDFTPCAGCNARITLPDLSQVPEFSYREAPLDVSWGSIMLLLLFSFVLLFSARQRLTLMNSGQMLGEPA</sequence>
<evidence type="ECO:0000313" key="2">
    <source>
        <dbReference type="EMBL" id="WDE09041.1"/>
    </source>
</evidence>
<feature type="transmembrane region" description="Helical" evidence="1">
    <location>
        <begin position="223"/>
        <end position="248"/>
    </location>
</feature>
<keyword evidence="1" id="KW-0812">Transmembrane</keyword>
<keyword evidence="1" id="KW-1133">Transmembrane helix</keyword>
<feature type="transmembrane region" description="Helical" evidence="1">
    <location>
        <begin position="190"/>
        <end position="217"/>
    </location>
</feature>
<proteinExistence type="predicted"/>
<dbReference type="EMBL" id="CP059734">
    <property type="protein sequence ID" value="WDE09041.1"/>
    <property type="molecule type" value="Genomic_DNA"/>
</dbReference>
<reference evidence="2 3" key="1">
    <citation type="journal article" date="2015" name="Genome Announc.">
        <title>Draft Genome Sequences of Marine Isolates of Thalassomonas viridans and Thalassomonas actiniarum.</title>
        <authorList>
            <person name="Olonade I."/>
            <person name="van Zyl L.J."/>
            <person name="Trindade M."/>
        </authorList>
    </citation>
    <scope>NUCLEOTIDE SEQUENCE [LARGE SCALE GENOMIC DNA]</scope>
    <source>
        <strain evidence="2 3">XOM25</strain>
    </source>
</reference>
<evidence type="ECO:0000256" key="1">
    <source>
        <dbReference type="SAM" id="Phobius"/>
    </source>
</evidence>